<accession>A0A220MMY9</accession>
<proteinExistence type="predicted"/>
<dbReference type="GO" id="GO:0043937">
    <property type="term" value="P:regulation of sporulation"/>
    <property type="evidence" value="ECO:0007669"/>
    <property type="project" value="InterPro"/>
</dbReference>
<dbReference type="PANTHER" id="PTHR41263">
    <property type="entry name" value="ASPARTYL-PHOSPHATE PHOSPHATASE YISI"/>
    <property type="match status" value="1"/>
</dbReference>
<dbReference type="SUPFAM" id="SSF140500">
    <property type="entry name" value="BAS1536-like"/>
    <property type="match status" value="1"/>
</dbReference>
<dbReference type="InterPro" id="IPR053028">
    <property type="entry name" value="Spo0E-like_phosphatase"/>
</dbReference>
<sequence length="96" mass="10795">MDITAIANILDRDVSFHPGNSPKRGTASAPKSKCTIRGMVKEIGCHLELDNRIEQLRQEMMELAGKYGLSHDKVLAVSQQLDKYIVIAQNRLKMEK</sequence>
<dbReference type="EMBL" id="CP018145">
    <property type="protein sequence ID" value="ASJ56292.1"/>
    <property type="molecule type" value="Genomic_DNA"/>
</dbReference>
<dbReference type="PANTHER" id="PTHR41263:SF1">
    <property type="entry name" value="ASPARTYL-PHOSPHATE PHOSPHATASE YISI"/>
    <property type="match status" value="1"/>
</dbReference>
<evidence type="ECO:0000313" key="1">
    <source>
        <dbReference type="EMBL" id="ASJ56292.1"/>
    </source>
</evidence>
<dbReference type="Proteomes" id="UP000197781">
    <property type="component" value="Chromosome"/>
</dbReference>
<gene>
    <name evidence="1" type="ORF">BP422_23660</name>
</gene>
<dbReference type="InterPro" id="IPR018540">
    <property type="entry name" value="Spo0E-like"/>
</dbReference>
<dbReference type="Pfam" id="PF09388">
    <property type="entry name" value="SpoOE-like"/>
    <property type="match status" value="1"/>
</dbReference>
<dbReference type="InterPro" id="IPR037208">
    <property type="entry name" value="Spo0E-like_sf"/>
</dbReference>
<dbReference type="AlphaFoldDB" id="A0A220MMY9"/>
<dbReference type="Gene3D" id="4.10.280.10">
    <property type="entry name" value="Helix-loop-helix DNA-binding domain"/>
    <property type="match status" value="1"/>
</dbReference>
<reference evidence="1 2" key="1">
    <citation type="submission" date="2016-11" db="EMBL/GenBank/DDBJ databases">
        <authorList>
            <person name="Jaros S."/>
            <person name="Januszkiewicz K."/>
            <person name="Wedrychowicz H."/>
        </authorList>
    </citation>
    <scope>NUCLEOTIDE SEQUENCE [LARGE SCALE GENOMIC DNA]</scope>
    <source>
        <strain evidence="1 2">NF2</strain>
    </source>
</reference>
<organism evidence="1 2">
    <name type="scientific">Brevibacillus formosus</name>
    <dbReference type="NCBI Taxonomy" id="54913"/>
    <lineage>
        <taxon>Bacteria</taxon>
        <taxon>Bacillati</taxon>
        <taxon>Bacillota</taxon>
        <taxon>Bacilli</taxon>
        <taxon>Bacillales</taxon>
        <taxon>Paenibacillaceae</taxon>
        <taxon>Brevibacillus</taxon>
    </lineage>
</organism>
<evidence type="ECO:0000313" key="2">
    <source>
        <dbReference type="Proteomes" id="UP000197781"/>
    </source>
</evidence>
<dbReference type="GO" id="GO:0046983">
    <property type="term" value="F:protein dimerization activity"/>
    <property type="evidence" value="ECO:0007669"/>
    <property type="project" value="InterPro"/>
</dbReference>
<dbReference type="InterPro" id="IPR036638">
    <property type="entry name" value="HLH_DNA-bd_sf"/>
</dbReference>
<dbReference type="RefSeq" id="WP_088909873.1">
    <property type="nucleotide sequence ID" value="NZ_CP018145.1"/>
</dbReference>
<dbReference type="KEGG" id="bfm:BP422_23660"/>
<name>A0A220MMY9_9BACL</name>
<protein>
    <submittedName>
        <fullName evidence="1">Sporulation protein Spo0E</fullName>
    </submittedName>
</protein>